<dbReference type="AlphaFoldDB" id="A0A0C9UYF0"/>
<dbReference type="GO" id="GO:0003743">
    <property type="term" value="F:translation initiation factor activity"/>
    <property type="evidence" value="ECO:0007669"/>
    <property type="project" value="InterPro"/>
</dbReference>
<dbReference type="InterPro" id="IPR019382">
    <property type="entry name" value="eIF3l"/>
</dbReference>
<dbReference type="HOGENOM" id="CLU_1835423_0_0_1"/>
<feature type="compositionally biased region" description="Basic and acidic residues" evidence="1">
    <location>
        <begin position="107"/>
        <end position="120"/>
    </location>
</feature>
<reference evidence="2 3" key="1">
    <citation type="submission" date="2014-04" db="EMBL/GenBank/DDBJ databases">
        <title>Evolutionary Origins and Diversification of the Mycorrhizal Mutualists.</title>
        <authorList>
            <consortium name="DOE Joint Genome Institute"/>
            <consortium name="Mycorrhizal Genomics Consortium"/>
            <person name="Kohler A."/>
            <person name="Kuo A."/>
            <person name="Nagy L.G."/>
            <person name="Floudas D."/>
            <person name="Copeland A."/>
            <person name="Barry K.W."/>
            <person name="Cichocki N."/>
            <person name="Veneault-Fourrey C."/>
            <person name="LaButti K."/>
            <person name="Lindquist E.A."/>
            <person name="Lipzen A."/>
            <person name="Lundell T."/>
            <person name="Morin E."/>
            <person name="Murat C."/>
            <person name="Riley R."/>
            <person name="Ohm R."/>
            <person name="Sun H."/>
            <person name="Tunlid A."/>
            <person name="Henrissat B."/>
            <person name="Grigoriev I.V."/>
            <person name="Hibbett D.S."/>
            <person name="Martin F."/>
        </authorList>
    </citation>
    <scope>NUCLEOTIDE SEQUENCE [LARGE SCALE GENOMIC DNA]</scope>
    <source>
        <strain evidence="2 3">MD-312</strain>
    </source>
</reference>
<dbReference type="Pfam" id="PF10255">
    <property type="entry name" value="Paf67"/>
    <property type="match status" value="1"/>
</dbReference>
<organism evidence="2 3">
    <name type="scientific">Hydnomerulius pinastri MD-312</name>
    <dbReference type="NCBI Taxonomy" id="994086"/>
    <lineage>
        <taxon>Eukaryota</taxon>
        <taxon>Fungi</taxon>
        <taxon>Dikarya</taxon>
        <taxon>Basidiomycota</taxon>
        <taxon>Agaricomycotina</taxon>
        <taxon>Agaricomycetes</taxon>
        <taxon>Agaricomycetidae</taxon>
        <taxon>Boletales</taxon>
        <taxon>Boletales incertae sedis</taxon>
        <taxon>Leucogyrophana</taxon>
    </lineage>
</organism>
<keyword evidence="3" id="KW-1185">Reference proteome</keyword>
<dbReference type="GO" id="GO:0005852">
    <property type="term" value="C:eukaryotic translation initiation factor 3 complex"/>
    <property type="evidence" value="ECO:0007669"/>
    <property type="project" value="InterPro"/>
</dbReference>
<proteinExistence type="predicted"/>
<evidence type="ECO:0000256" key="1">
    <source>
        <dbReference type="SAM" id="MobiDB-lite"/>
    </source>
</evidence>
<accession>A0A0C9UYF0</accession>
<feature type="compositionally biased region" description="Low complexity" evidence="1">
    <location>
        <begin position="90"/>
        <end position="106"/>
    </location>
</feature>
<dbReference type="EMBL" id="KN840000">
    <property type="protein sequence ID" value="KIJ58064.1"/>
    <property type="molecule type" value="Genomic_DNA"/>
</dbReference>
<gene>
    <name evidence="2" type="ORF">HYDPIDRAFT_171413</name>
</gene>
<evidence type="ECO:0000313" key="2">
    <source>
        <dbReference type="EMBL" id="KIJ58064.1"/>
    </source>
</evidence>
<evidence type="ECO:0000313" key="3">
    <source>
        <dbReference type="Proteomes" id="UP000053820"/>
    </source>
</evidence>
<name>A0A0C9UYF0_9AGAM</name>
<sequence>MVMKGAGRCIGRVNAVAGAEKDEEKGTVPASGNLSGGSLLDGEWMSISDLNFVIDENMIHIAESTVGRRYAGWFIRNSEHAARVLDGLRASPLPGSASAPAPGPKSQAKDGESKGDKNAKGDAAPRTSGQKVAWGGAKAA</sequence>
<feature type="region of interest" description="Disordered" evidence="1">
    <location>
        <begin position="86"/>
        <end position="140"/>
    </location>
</feature>
<dbReference type="Proteomes" id="UP000053820">
    <property type="component" value="Unassembled WGS sequence"/>
</dbReference>
<protein>
    <submittedName>
        <fullName evidence="2">Uncharacterized protein</fullName>
    </submittedName>
</protein>
<dbReference type="OrthoDB" id="3208257at2759"/>